<evidence type="ECO:0008006" key="5">
    <source>
        <dbReference type="Google" id="ProtNLM"/>
    </source>
</evidence>
<proteinExistence type="predicted"/>
<dbReference type="EMBL" id="CP066308">
    <property type="protein sequence ID" value="QQE73217.1"/>
    <property type="molecule type" value="Genomic_DNA"/>
</dbReference>
<evidence type="ECO:0000313" key="3">
    <source>
        <dbReference type="Proteomes" id="UP000595847"/>
    </source>
</evidence>
<accession>A0A7T5JMK7</accession>
<dbReference type="Proteomes" id="UP000595847">
    <property type="component" value="Chromosome"/>
</dbReference>
<organism evidence="1 3">
    <name type="scientific">Brevibacillus composti</name>
    <dbReference type="NCBI Taxonomy" id="2796470"/>
    <lineage>
        <taxon>Bacteria</taxon>
        <taxon>Bacillati</taxon>
        <taxon>Bacillota</taxon>
        <taxon>Bacilli</taxon>
        <taxon>Bacillales</taxon>
        <taxon>Paenibacillaceae</taxon>
        <taxon>Brevibacillus</taxon>
    </lineage>
</organism>
<dbReference type="EMBL" id="CP073708">
    <property type="protein sequence ID" value="QUO40298.1"/>
    <property type="molecule type" value="Genomic_DNA"/>
</dbReference>
<evidence type="ECO:0000313" key="2">
    <source>
        <dbReference type="EMBL" id="QUO40298.1"/>
    </source>
</evidence>
<dbReference type="Proteomes" id="UP000677234">
    <property type="component" value="Chromosome"/>
</dbReference>
<reference evidence="2" key="2">
    <citation type="submission" date="2021-04" db="EMBL/GenBank/DDBJ databases">
        <title>Brevibacillus composti FJAT-54423, complete genome.</title>
        <authorList>
            <person name="Tang R."/>
        </authorList>
    </citation>
    <scope>NUCLEOTIDE SEQUENCE</scope>
    <source>
        <strain evidence="2">FJAT-54424</strain>
    </source>
</reference>
<keyword evidence="4" id="KW-1185">Reference proteome</keyword>
<sequence length="147" mass="17232">MSRKLTMNPNFVPVPVHETDELFRNGIFEWNITCVIRMIEDSERDFFKTAIDIRSVSLSPFLKDEHVEAADLSKPIIQAEILPEVYLTIDGNHRVAKARRKQVQRLEAYRLSADQHIPFFTSVRSYQTFIDYWNSKVERSVQRGRSS</sequence>
<protein>
    <recommendedName>
        <fullName evidence="5">ParB/Sulfiredoxin domain-containing protein</fullName>
    </recommendedName>
</protein>
<dbReference type="KEGG" id="bcop:JD108_15045"/>
<gene>
    <name evidence="1" type="ORF">JD108_15045</name>
    <name evidence="2" type="ORF">KDJ56_14990</name>
</gene>
<reference evidence="1 3" key="1">
    <citation type="submission" date="2020-12" db="EMBL/GenBank/DDBJ databases">
        <title>strain FJAT-54423T represents a novel species of the genus Brevibacillus.</title>
        <authorList>
            <person name="Tang R."/>
        </authorList>
    </citation>
    <scope>NUCLEOTIDE SEQUENCE [LARGE SCALE GENOMIC DNA]</scope>
    <source>
        <strain evidence="1 3">FJAT-54423</strain>
    </source>
</reference>
<evidence type="ECO:0000313" key="1">
    <source>
        <dbReference type="EMBL" id="QQE73217.1"/>
    </source>
</evidence>
<dbReference type="AlphaFoldDB" id="A0A7T5JMK7"/>
<evidence type="ECO:0000313" key="4">
    <source>
        <dbReference type="Proteomes" id="UP000677234"/>
    </source>
</evidence>
<name>A0A7T5JMK7_9BACL</name>
<dbReference type="RefSeq" id="WP_198826843.1">
    <property type="nucleotide sequence ID" value="NZ_CP066308.1"/>
</dbReference>